<sequence length="55" mass="6304">MAEPLLTFEDFAPGEVAEYGDWLVDREDMVAFAREFDPQPMHLSEEARAEPCWAS</sequence>
<gene>
    <name evidence="1" type="ORF">GGR24_000179</name>
</gene>
<protein>
    <submittedName>
        <fullName evidence="1">Acyl dehydratase</fullName>
    </submittedName>
</protein>
<organism evidence="1 2">
    <name type="scientific">Hansschlegelia beijingensis</name>
    <dbReference type="NCBI Taxonomy" id="1133344"/>
    <lineage>
        <taxon>Bacteria</taxon>
        <taxon>Pseudomonadati</taxon>
        <taxon>Pseudomonadota</taxon>
        <taxon>Alphaproteobacteria</taxon>
        <taxon>Hyphomicrobiales</taxon>
        <taxon>Methylopilaceae</taxon>
        <taxon>Hansschlegelia</taxon>
    </lineage>
</organism>
<dbReference type="InterPro" id="IPR029069">
    <property type="entry name" value="HotDog_dom_sf"/>
</dbReference>
<comment type="caution">
    <text evidence="1">The sequence shown here is derived from an EMBL/GenBank/DDBJ whole genome shotgun (WGS) entry which is preliminary data.</text>
</comment>
<accession>A0A7W6CYT0</accession>
<reference evidence="1 2" key="1">
    <citation type="submission" date="2020-08" db="EMBL/GenBank/DDBJ databases">
        <title>Genomic Encyclopedia of Type Strains, Phase IV (KMG-IV): sequencing the most valuable type-strain genomes for metagenomic binning, comparative biology and taxonomic classification.</title>
        <authorList>
            <person name="Goeker M."/>
        </authorList>
    </citation>
    <scope>NUCLEOTIDE SEQUENCE [LARGE SCALE GENOMIC DNA]</scope>
    <source>
        <strain evidence="1 2">DSM 25481</strain>
    </source>
</reference>
<dbReference type="AlphaFoldDB" id="A0A7W6CYT0"/>
<dbReference type="EMBL" id="JACIDR010000001">
    <property type="protein sequence ID" value="MBB3971546.1"/>
    <property type="molecule type" value="Genomic_DNA"/>
</dbReference>
<dbReference type="Proteomes" id="UP000528964">
    <property type="component" value="Unassembled WGS sequence"/>
</dbReference>
<dbReference type="SUPFAM" id="SSF54637">
    <property type="entry name" value="Thioesterase/thiol ester dehydrase-isomerase"/>
    <property type="match status" value="1"/>
</dbReference>
<dbReference type="RefSeq" id="WP_246397892.1">
    <property type="nucleotide sequence ID" value="NZ_JACIDR010000001.1"/>
</dbReference>
<evidence type="ECO:0000313" key="1">
    <source>
        <dbReference type="EMBL" id="MBB3971546.1"/>
    </source>
</evidence>
<name>A0A7W6CYT0_9HYPH</name>
<proteinExistence type="predicted"/>
<keyword evidence="2" id="KW-1185">Reference proteome</keyword>
<evidence type="ECO:0000313" key="2">
    <source>
        <dbReference type="Proteomes" id="UP000528964"/>
    </source>
</evidence>
<dbReference type="Gene3D" id="3.10.129.10">
    <property type="entry name" value="Hotdog Thioesterase"/>
    <property type="match status" value="1"/>
</dbReference>